<dbReference type="PANTHER" id="PTHR35526:SF3">
    <property type="entry name" value="ANTI-SIGMA-F FACTOR RSBW"/>
    <property type="match status" value="1"/>
</dbReference>
<dbReference type="InterPro" id="IPR036890">
    <property type="entry name" value="HATPase_C_sf"/>
</dbReference>
<dbReference type="EMBL" id="QLYX01000004">
    <property type="protein sequence ID" value="RAY15009.1"/>
    <property type="molecule type" value="Genomic_DNA"/>
</dbReference>
<dbReference type="Gene3D" id="3.30.565.10">
    <property type="entry name" value="Histidine kinase-like ATPase, C-terminal domain"/>
    <property type="match status" value="1"/>
</dbReference>
<evidence type="ECO:0000256" key="1">
    <source>
        <dbReference type="ARBA" id="ARBA00022527"/>
    </source>
</evidence>
<dbReference type="GO" id="GO:0004674">
    <property type="term" value="F:protein serine/threonine kinase activity"/>
    <property type="evidence" value="ECO:0007669"/>
    <property type="project" value="UniProtKB-KW"/>
</dbReference>
<evidence type="ECO:0000259" key="2">
    <source>
        <dbReference type="Pfam" id="PF13581"/>
    </source>
</evidence>
<organism evidence="3 4">
    <name type="scientific">Actinomadura craniellae</name>
    <dbReference type="NCBI Taxonomy" id="2231787"/>
    <lineage>
        <taxon>Bacteria</taxon>
        <taxon>Bacillati</taxon>
        <taxon>Actinomycetota</taxon>
        <taxon>Actinomycetes</taxon>
        <taxon>Streptosporangiales</taxon>
        <taxon>Thermomonosporaceae</taxon>
        <taxon>Actinomadura</taxon>
    </lineage>
</organism>
<dbReference type="RefSeq" id="WP_111865195.1">
    <property type="nucleotide sequence ID" value="NZ_QLYX01000004.1"/>
</dbReference>
<reference evidence="3 4" key="1">
    <citation type="submission" date="2018-06" db="EMBL/GenBank/DDBJ databases">
        <title>Actinomadura craniellae sp. nov. isolated from marine sponge Craniella sp.</title>
        <authorList>
            <person name="Li L."/>
            <person name="Xu Q.H."/>
            <person name="Lin H.W."/>
            <person name="Lu Y.H."/>
        </authorList>
    </citation>
    <scope>NUCLEOTIDE SEQUENCE [LARGE SCALE GENOMIC DNA]</scope>
    <source>
        <strain evidence="3 4">LHW63021</strain>
    </source>
</reference>
<dbReference type="InterPro" id="IPR050267">
    <property type="entry name" value="Anti-sigma-factor_SerPK"/>
</dbReference>
<dbReference type="CDD" id="cd16936">
    <property type="entry name" value="HATPase_RsbW-like"/>
    <property type="match status" value="1"/>
</dbReference>
<proteinExistence type="predicted"/>
<accession>A0A365H7I8</accession>
<evidence type="ECO:0000313" key="3">
    <source>
        <dbReference type="EMBL" id="RAY15009.1"/>
    </source>
</evidence>
<gene>
    <name evidence="3" type="ORF">DPM19_09670</name>
</gene>
<keyword evidence="1" id="KW-0418">Kinase</keyword>
<keyword evidence="4" id="KW-1185">Reference proteome</keyword>
<dbReference type="Pfam" id="PF13581">
    <property type="entry name" value="HATPase_c_2"/>
    <property type="match status" value="1"/>
</dbReference>
<protein>
    <recommendedName>
        <fullName evidence="2">Histidine kinase/HSP90-like ATPase domain-containing protein</fullName>
    </recommendedName>
</protein>
<keyword evidence="1" id="KW-0723">Serine/threonine-protein kinase</keyword>
<feature type="domain" description="Histidine kinase/HSP90-like ATPase" evidence="2">
    <location>
        <begin position="3"/>
        <end position="95"/>
    </location>
</feature>
<dbReference type="InterPro" id="IPR003594">
    <property type="entry name" value="HATPase_dom"/>
</dbReference>
<dbReference type="AlphaFoldDB" id="A0A365H7I8"/>
<dbReference type="PANTHER" id="PTHR35526">
    <property type="entry name" value="ANTI-SIGMA-F FACTOR RSBW-RELATED"/>
    <property type="match status" value="1"/>
</dbReference>
<name>A0A365H7I8_9ACTN</name>
<sequence>MARSLLGRTMAGLGLDREVIEDGRLAVSETATNALRHARPAPGAAPPELWIWARTVPAPQLVVSVFDGARTALPRPGKADLLEESGKGLALLGELTAGWGHAPSRSLLAERPTAGKTVWFTLPLPPTWPSQAITVRPDTAARCLLRVLARRGLPGRHTSHTSGLSLLELPALNVWICPGHFSWQPRPGLLVRHPLIDLQETAEHLIRHLDGPPGPASTP</sequence>
<dbReference type="Proteomes" id="UP000251891">
    <property type="component" value="Unassembled WGS sequence"/>
</dbReference>
<comment type="caution">
    <text evidence="3">The sequence shown here is derived from an EMBL/GenBank/DDBJ whole genome shotgun (WGS) entry which is preliminary data.</text>
</comment>
<dbReference type="OrthoDB" id="3477927at2"/>
<evidence type="ECO:0000313" key="4">
    <source>
        <dbReference type="Proteomes" id="UP000251891"/>
    </source>
</evidence>
<keyword evidence="1" id="KW-0808">Transferase</keyword>